<proteinExistence type="predicted"/>
<dbReference type="EMBL" id="GL945431">
    <property type="protein sequence ID" value="EGO28014.1"/>
    <property type="molecule type" value="Genomic_DNA"/>
</dbReference>
<dbReference type="RefSeq" id="XP_007316105.1">
    <property type="nucleotide sequence ID" value="XM_007316043.1"/>
</dbReference>
<dbReference type="AlphaFoldDB" id="F8NNF7"/>
<dbReference type="GeneID" id="18818368"/>
<dbReference type="Proteomes" id="UP000008064">
    <property type="component" value="Unassembled WGS sequence"/>
</dbReference>
<organism>
    <name type="scientific">Serpula lacrymans var. lacrymans (strain S7.9)</name>
    <name type="common">Dry rot fungus</name>
    <dbReference type="NCBI Taxonomy" id="578457"/>
    <lineage>
        <taxon>Eukaryota</taxon>
        <taxon>Fungi</taxon>
        <taxon>Dikarya</taxon>
        <taxon>Basidiomycota</taxon>
        <taxon>Agaricomycotina</taxon>
        <taxon>Agaricomycetes</taxon>
        <taxon>Agaricomycetidae</taxon>
        <taxon>Boletales</taxon>
        <taxon>Coniophorineae</taxon>
        <taxon>Serpulaceae</taxon>
        <taxon>Serpula</taxon>
    </lineage>
</organism>
<evidence type="ECO:0000313" key="1">
    <source>
        <dbReference type="EMBL" id="EGO28014.1"/>
    </source>
</evidence>
<name>F8NNF7_SERL9</name>
<sequence length="92" mass="10425">MTPNTDIYFIYFRLIIHSQCGEDHTVFGVEKGRHIDIIGRNWFLGTFDKLPSTHNPGRLCLFALNCPFTADVNIGFASSSSLARYAWHSAFV</sequence>
<gene>
    <name evidence="1" type="ORF">SERLADRAFT_462409</name>
</gene>
<dbReference type="HOGENOM" id="CLU_2414646_0_0_1"/>
<protein>
    <submittedName>
        <fullName evidence="1">Uncharacterized protein</fullName>
    </submittedName>
</protein>
<accession>F8NNF7</accession>
<reference evidence="1" key="1">
    <citation type="submission" date="2011-04" db="EMBL/GenBank/DDBJ databases">
        <title>Evolution of plant cell wall degrading machinery underlies the functional diversity of forest fungi.</title>
        <authorList>
            <consortium name="US DOE Joint Genome Institute (JGI-PGF)"/>
            <person name="Eastwood D.C."/>
            <person name="Floudas D."/>
            <person name="Binder M."/>
            <person name="Majcherczyk A."/>
            <person name="Schneider P."/>
            <person name="Aerts A."/>
            <person name="Asiegbu F.O."/>
            <person name="Baker S.E."/>
            <person name="Barry K."/>
            <person name="Bendiksby M."/>
            <person name="Blumentritt M."/>
            <person name="Coutinho P.M."/>
            <person name="Cullen D."/>
            <person name="Cullen D."/>
            <person name="Gathman A."/>
            <person name="Goodell B."/>
            <person name="Henrissat B."/>
            <person name="Ihrmark K."/>
            <person name="Kauserud H."/>
            <person name="Kohler A."/>
            <person name="LaButti K."/>
            <person name="Lapidus A."/>
            <person name="Lavin J.L."/>
            <person name="Lee Y.-H."/>
            <person name="Lindquist E."/>
            <person name="Lilly W."/>
            <person name="Lucas S."/>
            <person name="Morin E."/>
            <person name="Murat C."/>
            <person name="Oguiza J.A."/>
            <person name="Park J."/>
            <person name="Pisabarro A.G."/>
            <person name="Riley R."/>
            <person name="Rosling A."/>
            <person name="Salamov A."/>
            <person name="Schmidt O."/>
            <person name="Schmutz J."/>
            <person name="Skrede I."/>
            <person name="Stenlid J."/>
            <person name="Wiebenga A."/>
            <person name="Xie X."/>
            <person name="Kues U."/>
            <person name="Hibbett D.S."/>
            <person name="Hoffmeister D."/>
            <person name="Hogberg N."/>
            <person name="Martin F."/>
            <person name="Grigoriev I.V."/>
            <person name="Watkinson S.C."/>
        </authorList>
    </citation>
    <scope>NUCLEOTIDE SEQUENCE</scope>
    <source>
        <strain evidence="1">S7.9</strain>
    </source>
</reference>
<dbReference type="KEGG" id="sla:SERLADRAFT_462409"/>